<accession>A0A7K0K0M7</accession>
<dbReference type="AlphaFoldDB" id="A0A7K0K0M7"/>
<sequence>MMKKRALIAVLFCFGLVGCSGQPTPDGTTYKPGDPGYAEKLSDPAIQNALPASPPTNSQLDYFITIEELRSLSDSSYEWEPANDLFSDNSV</sequence>
<comment type="caution">
    <text evidence="2">The sequence shown here is derived from an EMBL/GenBank/DDBJ whole genome shotgun (WGS) entry which is preliminary data.</text>
</comment>
<dbReference type="EMBL" id="VUMY01000002">
    <property type="protein sequence ID" value="MST48968.1"/>
    <property type="molecule type" value="Genomic_DNA"/>
</dbReference>
<evidence type="ECO:0000256" key="1">
    <source>
        <dbReference type="SAM" id="SignalP"/>
    </source>
</evidence>
<keyword evidence="3" id="KW-1185">Reference proteome</keyword>
<feature type="chain" id="PRO_5039035894" evidence="1">
    <location>
        <begin position="22"/>
        <end position="91"/>
    </location>
</feature>
<dbReference type="PROSITE" id="PS51257">
    <property type="entry name" value="PROKAR_LIPOPROTEIN"/>
    <property type="match status" value="1"/>
</dbReference>
<gene>
    <name evidence="2" type="ORF">FYJ63_01650</name>
</gene>
<dbReference type="Proteomes" id="UP000442535">
    <property type="component" value="Unassembled WGS sequence"/>
</dbReference>
<reference evidence="2 3" key="1">
    <citation type="submission" date="2019-08" db="EMBL/GenBank/DDBJ databases">
        <title>In-depth cultivation of the pig gut microbiome towards novel bacterial diversity and tailored functional studies.</title>
        <authorList>
            <person name="Wylensek D."/>
            <person name="Hitch T.C.A."/>
            <person name="Clavel T."/>
        </authorList>
    </citation>
    <scope>NUCLEOTIDE SEQUENCE [LARGE SCALE GENOMIC DNA]</scope>
    <source>
        <strain evidence="2 3">RF-GAM-744-WT-7</strain>
    </source>
</reference>
<feature type="signal peptide" evidence="1">
    <location>
        <begin position="1"/>
        <end position="21"/>
    </location>
</feature>
<organism evidence="2 3">
    <name type="scientific">Mobiluncus porci</name>
    <dbReference type="NCBI Taxonomy" id="2652278"/>
    <lineage>
        <taxon>Bacteria</taxon>
        <taxon>Bacillati</taxon>
        <taxon>Actinomycetota</taxon>
        <taxon>Actinomycetes</taxon>
        <taxon>Actinomycetales</taxon>
        <taxon>Actinomycetaceae</taxon>
        <taxon>Mobiluncus</taxon>
    </lineage>
</organism>
<evidence type="ECO:0000313" key="3">
    <source>
        <dbReference type="Proteomes" id="UP000442535"/>
    </source>
</evidence>
<name>A0A7K0K0M7_9ACTO</name>
<evidence type="ECO:0000313" key="2">
    <source>
        <dbReference type="EMBL" id="MST48968.1"/>
    </source>
</evidence>
<proteinExistence type="predicted"/>
<keyword evidence="1" id="KW-0732">Signal</keyword>
<protein>
    <submittedName>
        <fullName evidence="2">Uncharacterized protein</fullName>
    </submittedName>
</protein>